<dbReference type="EMBL" id="MFQN01000015">
    <property type="protein sequence ID" value="OGH74441.1"/>
    <property type="molecule type" value="Genomic_DNA"/>
</dbReference>
<gene>
    <name evidence="5" type="ORF">A3G00_00730</name>
</gene>
<dbReference type="GO" id="GO:0005524">
    <property type="term" value="F:ATP binding"/>
    <property type="evidence" value="ECO:0007669"/>
    <property type="project" value="UniProtKB-KW"/>
</dbReference>
<dbReference type="STRING" id="1798692.A3G00_00730"/>
<evidence type="ECO:0000259" key="4">
    <source>
        <dbReference type="Pfam" id="PF00391"/>
    </source>
</evidence>
<proteinExistence type="inferred from homology"/>
<dbReference type="SUPFAM" id="SSF52009">
    <property type="entry name" value="Phosphohistidine domain"/>
    <property type="match status" value="1"/>
</dbReference>
<sequence>MNNKALIQKFRKMPWEPWLKRRFPVLVAYLMITNASRQAFAKQKIKGEWPIVLFERGMWYSTAEMFDLAGKEAGKYVKKLGTAFLVKTCLHGYREATREIAKMLKDKKTPALEQYKKIVSLLDPINVSVWTAHAAEVYFNDKLKRRLTKYIAVDKLDKYIGDVGFPKRKNAHALMVDDVLEGFGVEKLYAKYTWLKSRIDAGYDVGYTLAEMKDLRQSILDSPPTAHVYPDVPRELRSLVKEFQDIVYLRTLRTDSLFEINFLAKPIFAKLEKELGIDSVKNYLPEDFILGRLNRFDNDDFAVLKFYDDIIVTKEKITGIQTIAGQEIKGVVAWKGKAVGRVVKVLCPVEANKVKQGDILVTNMTIPAYLLAMQKAAAFVTDEGGITCHAAILAREMKKPCITGTKIATRVLQDGDIVEVDANIGTVKKI</sequence>
<protein>
    <recommendedName>
        <fullName evidence="4">PEP-utilising enzyme mobile domain-containing protein</fullName>
    </recommendedName>
</protein>
<evidence type="ECO:0000313" key="6">
    <source>
        <dbReference type="Proteomes" id="UP000178347"/>
    </source>
</evidence>
<evidence type="ECO:0000256" key="1">
    <source>
        <dbReference type="ARBA" id="ARBA00007837"/>
    </source>
</evidence>
<comment type="caution">
    <text evidence="5">The sequence shown here is derived from an EMBL/GenBank/DDBJ whole genome shotgun (WGS) entry which is preliminary data.</text>
</comment>
<dbReference type="Pfam" id="PF00391">
    <property type="entry name" value="PEP-utilizers"/>
    <property type="match status" value="1"/>
</dbReference>
<reference evidence="5 6" key="1">
    <citation type="journal article" date="2016" name="Nat. Commun.">
        <title>Thousands of microbial genomes shed light on interconnected biogeochemical processes in an aquifer system.</title>
        <authorList>
            <person name="Anantharaman K."/>
            <person name="Brown C.T."/>
            <person name="Hug L.A."/>
            <person name="Sharon I."/>
            <person name="Castelle C.J."/>
            <person name="Probst A.J."/>
            <person name="Thomas B.C."/>
            <person name="Singh A."/>
            <person name="Wilkins M.J."/>
            <person name="Karaoz U."/>
            <person name="Brodie E.L."/>
            <person name="Williams K.H."/>
            <person name="Hubbard S.S."/>
            <person name="Banfield J.F."/>
        </authorList>
    </citation>
    <scope>NUCLEOTIDE SEQUENCE [LARGE SCALE GENOMIC DNA]</scope>
</reference>
<dbReference type="InterPro" id="IPR018274">
    <property type="entry name" value="PEP_util_AS"/>
</dbReference>
<keyword evidence="3" id="KW-0067">ATP-binding</keyword>
<dbReference type="PANTHER" id="PTHR43030:SF1">
    <property type="entry name" value="PHOSPHOENOLPYRUVATE SYNTHASE"/>
    <property type="match status" value="1"/>
</dbReference>
<dbReference type="GO" id="GO:0008986">
    <property type="term" value="F:pyruvate, water dikinase activity"/>
    <property type="evidence" value="ECO:0007669"/>
    <property type="project" value="InterPro"/>
</dbReference>
<accession>A0A1F6MS24</accession>
<dbReference type="InterPro" id="IPR036637">
    <property type="entry name" value="Phosphohistidine_dom_sf"/>
</dbReference>
<evidence type="ECO:0000256" key="3">
    <source>
        <dbReference type="ARBA" id="ARBA00022840"/>
    </source>
</evidence>
<dbReference type="Gene3D" id="3.50.30.10">
    <property type="entry name" value="Phosphohistidine domain"/>
    <property type="match status" value="1"/>
</dbReference>
<name>A0A1F6MS24_9BACT</name>
<comment type="similarity">
    <text evidence="1">Belongs to the PEP-utilizing enzyme family.</text>
</comment>
<evidence type="ECO:0000256" key="2">
    <source>
        <dbReference type="ARBA" id="ARBA00022741"/>
    </source>
</evidence>
<dbReference type="PROSITE" id="PS00370">
    <property type="entry name" value="PEP_ENZYMES_PHOS_SITE"/>
    <property type="match status" value="1"/>
</dbReference>
<keyword evidence="2" id="KW-0547">Nucleotide-binding</keyword>
<dbReference type="PANTHER" id="PTHR43030">
    <property type="entry name" value="PHOSPHOENOLPYRUVATE SYNTHASE"/>
    <property type="match status" value="1"/>
</dbReference>
<dbReference type="AlphaFoldDB" id="A0A1F6MS24"/>
<feature type="domain" description="PEP-utilising enzyme mobile" evidence="4">
    <location>
        <begin position="355"/>
        <end position="424"/>
    </location>
</feature>
<dbReference type="InterPro" id="IPR006319">
    <property type="entry name" value="PEP_synth"/>
</dbReference>
<dbReference type="Proteomes" id="UP000178347">
    <property type="component" value="Unassembled WGS sequence"/>
</dbReference>
<organism evidence="5 6">
    <name type="scientific">Candidatus Magasanikbacteria bacterium RIFCSPLOWO2_12_FULL_43_12</name>
    <dbReference type="NCBI Taxonomy" id="1798692"/>
    <lineage>
        <taxon>Bacteria</taxon>
        <taxon>Candidatus Magasanikiibacteriota</taxon>
    </lineage>
</organism>
<evidence type="ECO:0000313" key="5">
    <source>
        <dbReference type="EMBL" id="OGH74441.1"/>
    </source>
</evidence>
<dbReference type="InterPro" id="IPR008279">
    <property type="entry name" value="PEP-util_enz_mobile_dom"/>
</dbReference>